<gene>
    <name evidence="1" type="ORF">NM208_g7612</name>
</gene>
<comment type="caution">
    <text evidence="1">The sequence shown here is derived from an EMBL/GenBank/DDBJ whole genome shotgun (WGS) entry which is preliminary data.</text>
</comment>
<dbReference type="EMBL" id="JANRMS010000799">
    <property type="protein sequence ID" value="KAJ3534250.1"/>
    <property type="molecule type" value="Genomic_DNA"/>
</dbReference>
<protein>
    <submittedName>
        <fullName evidence="1">Uncharacterized protein</fullName>
    </submittedName>
</protein>
<organism evidence="1 2">
    <name type="scientific">Fusarium decemcellulare</name>
    <dbReference type="NCBI Taxonomy" id="57161"/>
    <lineage>
        <taxon>Eukaryota</taxon>
        <taxon>Fungi</taxon>
        <taxon>Dikarya</taxon>
        <taxon>Ascomycota</taxon>
        <taxon>Pezizomycotina</taxon>
        <taxon>Sordariomycetes</taxon>
        <taxon>Hypocreomycetidae</taxon>
        <taxon>Hypocreales</taxon>
        <taxon>Nectriaceae</taxon>
        <taxon>Fusarium</taxon>
        <taxon>Fusarium decemcellulare species complex</taxon>
    </lineage>
</organism>
<reference evidence="1" key="1">
    <citation type="submission" date="2022-08" db="EMBL/GenBank/DDBJ databases">
        <title>Genome Sequence of Fusarium decemcellulare.</title>
        <authorList>
            <person name="Buettner E."/>
        </authorList>
    </citation>
    <scope>NUCLEOTIDE SEQUENCE</scope>
    <source>
        <strain evidence="1">Babe19</strain>
    </source>
</reference>
<dbReference type="Proteomes" id="UP001148629">
    <property type="component" value="Unassembled WGS sequence"/>
</dbReference>
<keyword evidence="2" id="KW-1185">Reference proteome</keyword>
<evidence type="ECO:0000313" key="1">
    <source>
        <dbReference type="EMBL" id="KAJ3534250.1"/>
    </source>
</evidence>
<accession>A0ACC1S8I6</accession>
<name>A0ACC1S8I6_9HYPO</name>
<sequence length="275" mass="29974">MKTAFLAVIALEFTAVPGGAANSASLPMGIDISERDGVLEVREVARGKVGMQCIASSFVTNYTPSHPHLSLPRYKAENPGDGIPGRKAVTFRRWMKEFVPDIAEREWTETKLCWYVALPVHSSCPAEYSCAVSFQIADILINRDSNTLDNDFMITPAPTQKNLSLAIGGSGHGFEFLPTIGKYIVDVLEGTLTDEAGAEKHQPNVRHSDPPCLSDAGQTFGRIVYKVPFVRLVKAIFAPKIFQAEVIEGFYALTDFTSRESINRQSTGLCSATAA</sequence>
<evidence type="ECO:0000313" key="2">
    <source>
        <dbReference type="Proteomes" id="UP001148629"/>
    </source>
</evidence>
<proteinExistence type="predicted"/>